<dbReference type="EMBL" id="CP033972">
    <property type="protein sequence ID" value="AZG44941.1"/>
    <property type="molecule type" value="Genomic_DNA"/>
</dbReference>
<sequence length="324" mass="33835">MNDERDLAEPGWDMTEPIDMTSVHADDRFLDALSQDQPVPTQDDTEYHLAELLSGWRHDVVTEPVPDLPTVDDVETAIAATERARRGRGIIRHLRVASGAAAIVVIAGAGLTVLAEGSSPGDPLWGVKRVVFSEAASQTQASMDVQSNLEKAEAAVAAGDTAQAAELIAKAQKNLGPVRDADTRDRMNAWIERLRADPAVSKASSAASSAARSIPGSVGGGGTSVDPSITDPAAPPRDLRRSGVDDRSSVTVPNPPPPVTSDPPTDARTGEPSTIDTPPPVTQVPPTTELPPPTTATATSVPTIDPPETIETFPTLTTTLPPLG</sequence>
<accession>A0A3G8JIL7</accession>
<proteinExistence type="predicted"/>
<evidence type="ECO:0000256" key="1">
    <source>
        <dbReference type="SAM" id="MobiDB-lite"/>
    </source>
</evidence>
<feature type="compositionally biased region" description="Basic and acidic residues" evidence="1">
    <location>
        <begin position="237"/>
        <end position="248"/>
    </location>
</feature>
<keyword evidence="2" id="KW-1133">Transmembrane helix</keyword>
<dbReference type="KEGG" id="gom:D7316_01533"/>
<name>A0A3G8JIL7_9ACTN</name>
<feature type="transmembrane region" description="Helical" evidence="2">
    <location>
        <begin position="93"/>
        <end position="114"/>
    </location>
</feature>
<dbReference type="Proteomes" id="UP000271469">
    <property type="component" value="Chromosome"/>
</dbReference>
<feature type="compositionally biased region" description="Pro residues" evidence="1">
    <location>
        <begin position="277"/>
        <end position="294"/>
    </location>
</feature>
<dbReference type="Gene3D" id="6.10.250.1300">
    <property type="match status" value="1"/>
</dbReference>
<dbReference type="RefSeq" id="WP_124707734.1">
    <property type="nucleotide sequence ID" value="NZ_CP033972.1"/>
</dbReference>
<feature type="region of interest" description="Disordered" evidence="1">
    <location>
        <begin position="207"/>
        <end position="324"/>
    </location>
</feature>
<evidence type="ECO:0000313" key="4">
    <source>
        <dbReference type="EMBL" id="AZG44941.1"/>
    </source>
</evidence>
<organism evidence="4 5">
    <name type="scientific">Gordonia insulae</name>
    <dbReference type="NCBI Taxonomy" id="2420509"/>
    <lineage>
        <taxon>Bacteria</taxon>
        <taxon>Bacillati</taxon>
        <taxon>Actinomycetota</taxon>
        <taxon>Actinomycetes</taxon>
        <taxon>Mycobacteriales</taxon>
        <taxon>Gordoniaceae</taxon>
        <taxon>Gordonia</taxon>
    </lineage>
</organism>
<evidence type="ECO:0000259" key="3">
    <source>
        <dbReference type="Pfam" id="PF16751"/>
    </source>
</evidence>
<keyword evidence="2" id="KW-0812">Transmembrane</keyword>
<keyword evidence="2" id="KW-0472">Membrane</keyword>
<protein>
    <submittedName>
        <fullName evidence="4">Anti-sigma-D factor RsdA</fullName>
    </submittedName>
</protein>
<dbReference type="InterPro" id="IPR031928">
    <property type="entry name" value="RsdA_SigD-bd"/>
</dbReference>
<feature type="domain" description="Anti-sigma-D factor RsdA sigma factor binding region" evidence="3">
    <location>
        <begin position="19"/>
        <end position="64"/>
    </location>
</feature>
<gene>
    <name evidence="4" type="primary">rsdA</name>
    <name evidence="4" type="ORF">D7316_01533</name>
</gene>
<dbReference type="AlphaFoldDB" id="A0A3G8JIL7"/>
<dbReference type="OrthoDB" id="5191711at2"/>
<evidence type="ECO:0000313" key="5">
    <source>
        <dbReference type="Proteomes" id="UP000271469"/>
    </source>
</evidence>
<reference evidence="4 5" key="1">
    <citation type="submission" date="2018-11" db="EMBL/GenBank/DDBJ databases">
        <title>Gordonia insulae sp. nov., isolated from an island soil.</title>
        <authorList>
            <person name="Kim Y.S."/>
            <person name="Kim S.B."/>
        </authorList>
    </citation>
    <scope>NUCLEOTIDE SEQUENCE [LARGE SCALE GENOMIC DNA]</scope>
    <source>
        <strain evidence="4 5">MMS17-SY073</strain>
    </source>
</reference>
<keyword evidence="5" id="KW-1185">Reference proteome</keyword>
<evidence type="ECO:0000256" key="2">
    <source>
        <dbReference type="SAM" id="Phobius"/>
    </source>
</evidence>
<feature type="compositionally biased region" description="Low complexity" evidence="1">
    <location>
        <begin position="295"/>
        <end position="324"/>
    </location>
</feature>
<dbReference type="Pfam" id="PF16751">
    <property type="entry name" value="RsdA_SigD_bd"/>
    <property type="match status" value="1"/>
</dbReference>